<dbReference type="Proteomes" id="UP000198985">
    <property type="component" value="Unassembled WGS sequence"/>
</dbReference>
<organism evidence="1 2">
    <name type="scientific">Pseudomonas migulae</name>
    <dbReference type="NCBI Taxonomy" id="78543"/>
    <lineage>
        <taxon>Bacteria</taxon>
        <taxon>Pseudomonadati</taxon>
        <taxon>Pseudomonadota</taxon>
        <taxon>Gammaproteobacteria</taxon>
        <taxon>Pseudomonadales</taxon>
        <taxon>Pseudomonadaceae</taxon>
        <taxon>Pseudomonas</taxon>
    </lineage>
</organism>
<name>A0A1H5FJ04_9PSED</name>
<evidence type="ECO:0000313" key="1">
    <source>
        <dbReference type="EMBL" id="SEE02998.1"/>
    </source>
</evidence>
<protein>
    <submittedName>
        <fullName evidence="1">Uncharacterized protein</fullName>
    </submittedName>
</protein>
<accession>A0A1H5FJ04</accession>
<reference evidence="1 2" key="1">
    <citation type="submission" date="2016-10" db="EMBL/GenBank/DDBJ databases">
        <authorList>
            <person name="de Groot N.N."/>
        </authorList>
    </citation>
    <scope>NUCLEOTIDE SEQUENCE [LARGE SCALE GENOMIC DNA]</scope>
    <source>
        <strain evidence="1 2">BS3662</strain>
    </source>
</reference>
<gene>
    <name evidence="1" type="ORF">SAMN04490194_0769</name>
</gene>
<dbReference type="AlphaFoldDB" id="A0A1H5FJ04"/>
<evidence type="ECO:0000313" key="2">
    <source>
        <dbReference type="Proteomes" id="UP000198985"/>
    </source>
</evidence>
<dbReference type="EMBL" id="FNTY01000002">
    <property type="protein sequence ID" value="SEE02998.1"/>
    <property type="molecule type" value="Genomic_DNA"/>
</dbReference>
<dbReference type="RefSeq" id="WP_057005169.1">
    <property type="nucleotide sequence ID" value="NZ_FNTY01000002.1"/>
</dbReference>
<sequence>MDVEEIEFTEWQIDEIRNALNYYRITKTSNGQQISWEQVRDEIIYSDVNREKYELDDKELEFKSESLRRFAAGTNVLKQTKLKDVTRFLIDDGLLKLSDLEEVDVYLKGMLAAHKYLAASSESSNDFIMNVEGTYSACLESIGGMWETFTLRIIADPSGRFVRVAEMYEVSAHNIFELNTLKARDAYTTIREHRTGYGFAVTEDNCLHVFLSENSPVPSAAYVQTGWLSSDYPILDICLLRHGLRHLPTRHYLAHPDGSTQLFNAFKFIPTGLPV</sequence>
<proteinExistence type="predicted"/>